<gene>
    <name evidence="1" type="ordered locus">Glov_3387</name>
</gene>
<organism evidence="1 2">
    <name type="scientific">Trichlorobacter lovleyi (strain ATCC BAA-1151 / DSM 17278 / SZ)</name>
    <name type="common">Geobacter lovleyi</name>
    <dbReference type="NCBI Taxonomy" id="398767"/>
    <lineage>
        <taxon>Bacteria</taxon>
        <taxon>Pseudomonadati</taxon>
        <taxon>Thermodesulfobacteriota</taxon>
        <taxon>Desulfuromonadia</taxon>
        <taxon>Geobacterales</taxon>
        <taxon>Geobacteraceae</taxon>
        <taxon>Trichlorobacter</taxon>
    </lineage>
</organism>
<dbReference type="OrthoDB" id="6405702at2"/>
<reference evidence="1 2" key="1">
    <citation type="submission" date="2008-05" db="EMBL/GenBank/DDBJ databases">
        <title>Complete sequence of chromosome of Geobacter lovleyi SZ.</title>
        <authorList>
            <consortium name="US DOE Joint Genome Institute"/>
            <person name="Lucas S."/>
            <person name="Copeland A."/>
            <person name="Lapidus A."/>
            <person name="Glavina del Rio T."/>
            <person name="Dalin E."/>
            <person name="Tice H."/>
            <person name="Bruce D."/>
            <person name="Goodwin L."/>
            <person name="Pitluck S."/>
            <person name="Chertkov O."/>
            <person name="Meincke L."/>
            <person name="Brettin T."/>
            <person name="Detter J.C."/>
            <person name="Han C."/>
            <person name="Tapia R."/>
            <person name="Kuske C.R."/>
            <person name="Schmutz J."/>
            <person name="Larimer F."/>
            <person name="Land M."/>
            <person name="Hauser L."/>
            <person name="Kyrpides N."/>
            <person name="Mikhailova N."/>
            <person name="Sung Y."/>
            <person name="Fletcher K.E."/>
            <person name="Ritalahti K.M."/>
            <person name="Loeffler F.E."/>
            <person name="Richardson P."/>
        </authorList>
    </citation>
    <scope>NUCLEOTIDE SEQUENCE [LARGE SCALE GENOMIC DNA]</scope>
    <source>
        <strain evidence="2">ATCC BAA-1151 / DSM 17278 / SZ</strain>
    </source>
</reference>
<evidence type="ECO:0000313" key="1">
    <source>
        <dbReference type="EMBL" id="ACD97093.1"/>
    </source>
</evidence>
<protein>
    <submittedName>
        <fullName evidence="1">Uncharacterized protein</fullName>
    </submittedName>
</protein>
<dbReference type="RefSeq" id="WP_012471417.1">
    <property type="nucleotide sequence ID" value="NC_010814.1"/>
</dbReference>
<dbReference type="KEGG" id="glo:Glov_3387"/>
<dbReference type="HOGENOM" id="CLU_374977_0_0_7"/>
<dbReference type="STRING" id="398767.Glov_3387"/>
<dbReference type="AlphaFoldDB" id="B3EBQ4"/>
<dbReference type="Proteomes" id="UP000002420">
    <property type="component" value="Chromosome"/>
</dbReference>
<name>B3EBQ4_TRIL1</name>
<evidence type="ECO:0000313" key="2">
    <source>
        <dbReference type="Proteomes" id="UP000002420"/>
    </source>
</evidence>
<dbReference type="EMBL" id="CP001089">
    <property type="protein sequence ID" value="ACD97093.1"/>
    <property type="molecule type" value="Genomic_DNA"/>
</dbReference>
<keyword evidence="2" id="KW-1185">Reference proteome</keyword>
<proteinExistence type="predicted"/>
<sequence>MKRSYSSIYATDQSLLAGKLYGKPELAVLGPYLSCLKTLGFEHSAVLEGFCDGSKGTADWVEELFNLQLSLAKQACGGKKAIGLLIHEYSGPMFNQMQTAWADLLRYDERYQLFVVMSDIHLTPPDRFLDTAFSGYPWIWAPPGEKLVRLDFLDAVIALDYAAEKMRRLPPNTLRILQPHGTDILARYGYMFYGAGLMFDYLLCPSFEPDILAPNFEELLIDLFPREIIDHRSETLTLVPFGNTKIDSFISRMSDTQPVDIIYNFSYWKLESDKARSNAIRTVESLLESFPGRRLIFRPFPGDEACHRELIERFSSNPQFVLSLGPSYIEDYRNGALLIHHRGSSSEVFAMATLQPAIRFDEQDAAPMPQETEIGYTVFSLRQLLELVSKILASPDACCERLLERRNRKYPAAGRSLPLFLDHLYILLEEGKRQPAWRMIPLHGLQETTGAQAAWDGVVKALRQGDLIPMLGTAVADAYPDVALFQLYAGWSVIVHIYPAEFTPDPWLLGCEYLAAFFRLAGDDWQRIVNEAGATDWLTSQLPVRLLGLWGRSAHVFDDNELKRLHTAIGSMPLDPFAVGSISARVSDRLEESQKAVEQGSDLRWNCAKTLLALGGWSQALEIVVRQPVLHPEDELLMCQLLFRNGEFAQAFERVYRLLQVYPVSNAFCLLFQSASYLAVTEGLLEKNILIAQCLPDEPDCLASAVNLARCWRSPSFSKAVRQRLDVCATPTIADWKALI</sequence>
<accession>B3EBQ4</accession>